<evidence type="ECO:0000259" key="4">
    <source>
        <dbReference type="PROSITE" id="PS50932"/>
    </source>
</evidence>
<evidence type="ECO:0000256" key="3">
    <source>
        <dbReference type="ARBA" id="ARBA00023163"/>
    </source>
</evidence>
<comment type="caution">
    <text evidence="5">The sequence shown here is derived from an EMBL/GenBank/DDBJ whole genome shotgun (WGS) entry which is preliminary data.</text>
</comment>
<proteinExistence type="predicted"/>
<dbReference type="Proteomes" id="UP000569329">
    <property type="component" value="Unassembled WGS sequence"/>
</dbReference>
<dbReference type="InterPro" id="IPR028082">
    <property type="entry name" value="Peripla_BP_I"/>
</dbReference>
<dbReference type="Gene3D" id="3.40.50.2300">
    <property type="match status" value="2"/>
</dbReference>
<dbReference type="SUPFAM" id="SSF47413">
    <property type="entry name" value="lambda repressor-like DNA-binding domains"/>
    <property type="match status" value="1"/>
</dbReference>
<keyword evidence="6" id="KW-1185">Reference proteome</keyword>
<keyword evidence="2" id="KW-0238">DNA-binding</keyword>
<evidence type="ECO:0000256" key="1">
    <source>
        <dbReference type="ARBA" id="ARBA00023015"/>
    </source>
</evidence>
<dbReference type="PANTHER" id="PTHR30146:SF109">
    <property type="entry name" value="HTH-TYPE TRANSCRIPTIONAL REGULATOR GALS"/>
    <property type="match status" value="1"/>
</dbReference>
<gene>
    <name evidence="5" type="ORF">FHX42_001664</name>
</gene>
<dbReference type="AlphaFoldDB" id="A0A839DXY7"/>
<feature type="domain" description="HTH lacI-type" evidence="4">
    <location>
        <begin position="2"/>
        <end position="56"/>
    </location>
</feature>
<dbReference type="SUPFAM" id="SSF53822">
    <property type="entry name" value="Periplasmic binding protein-like I"/>
    <property type="match status" value="1"/>
</dbReference>
<dbReference type="CDD" id="cd06278">
    <property type="entry name" value="PBP1_LacI-like"/>
    <property type="match status" value="1"/>
</dbReference>
<dbReference type="InterPro" id="IPR046335">
    <property type="entry name" value="LacI/GalR-like_sensor"/>
</dbReference>
<accession>A0A839DXY7</accession>
<dbReference type="CDD" id="cd01392">
    <property type="entry name" value="HTH_LacI"/>
    <property type="match status" value="1"/>
</dbReference>
<keyword evidence="3" id="KW-0804">Transcription</keyword>
<dbReference type="EMBL" id="JACGWZ010000002">
    <property type="protein sequence ID" value="MBA8824317.1"/>
    <property type="molecule type" value="Genomic_DNA"/>
</dbReference>
<sequence length="339" mass="36712">MVTSRQVAQLAGVSQATVSRVLQGSLRVSGDTRQRVEAAMAQAGYRPHAAARAMRTRRSGTVGVVVADITNPFYPQLLEAVSHALDAAGQRMILWNAGGPSETSALEAIGEGSVDGLVFTTITEGSDPLEEALQQDQPVVLLHRGLESARCDQVTNDNVAGGRLVAEYLAGHGHERIAYLQGPELPSTSRHRERGFRERLAELGVALAPELTVRAHFSHDSARRAMRGLLDRQDPPTAVFCANDLTAFGAVDGALSLGSHVPEDVWVLGYDDIEMASWDSFDLTTVRQPIAEMARTAVELLLERIDDRSLSPRRRKFPSELVVRGSTARAPVPVRAVDR</sequence>
<dbReference type="PROSITE" id="PS50932">
    <property type="entry name" value="HTH_LACI_2"/>
    <property type="match status" value="1"/>
</dbReference>
<dbReference type="PANTHER" id="PTHR30146">
    <property type="entry name" value="LACI-RELATED TRANSCRIPTIONAL REPRESSOR"/>
    <property type="match status" value="1"/>
</dbReference>
<dbReference type="InterPro" id="IPR010982">
    <property type="entry name" value="Lambda_DNA-bd_dom_sf"/>
</dbReference>
<dbReference type="Pfam" id="PF00356">
    <property type="entry name" value="LacI"/>
    <property type="match status" value="1"/>
</dbReference>
<dbReference type="Pfam" id="PF13377">
    <property type="entry name" value="Peripla_BP_3"/>
    <property type="match status" value="1"/>
</dbReference>
<dbReference type="Gene3D" id="1.10.260.40">
    <property type="entry name" value="lambda repressor-like DNA-binding domains"/>
    <property type="match status" value="1"/>
</dbReference>
<evidence type="ECO:0000256" key="2">
    <source>
        <dbReference type="ARBA" id="ARBA00023125"/>
    </source>
</evidence>
<keyword evidence="1" id="KW-0805">Transcription regulation</keyword>
<dbReference type="InterPro" id="IPR000843">
    <property type="entry name" value="HTH_LacI"/>
</dbReference>
<evidence type="ECO:0000313" key="5">
    <source>
        <dbReference type="EMBL" id="MBA8824317.1"/>
    </source>
</evidence>
<reference evidence="5 6" key="1">
    <citation type="submission" date="2020-07" db="EMBL/GenBank/DDBJ databases">
        <title>Sequencing the genomes of 1000 actinobacteria strains.</title>
        <authorList>
            <person name="Klenk H.-P."/>
        </authorList>
    </citation>
    <scope>NUCLEOTIDE SEQUENCE [LARGE SCALE GENOMIC DNA]</scope>
    <source>
        <strain evidence="5 6">DSM 45975</strain>
    </source>
</reference>
<dbReference type="RefSeq" id="WP_182543625.1">
    <property type="nucleotide sequence ID" value="NZ_JACGWZ010000002.1"/>
</dbReference>
<dbReference type="GO" id="GO:0000976">
    <property type="term" value="F:transcription cis-regulatory region binding"/>
    <property type="evidence" value="ECO:0007669"/>
    <property type="project" value="TreeGrafter"/>
</dbReference>
<protein>
    <submittedName>
        <fullName evidence="5">LacI family transcriptional regulator</fullName>
    </submittedName>
</protein>
<name>A0A839DXY7_9PSEU</name>
<evidence type="ECO:0000313" key="6">
    <source>
        <dbReference type="Proteomes" id="UP000569329"/>
    </source>
</evidence>
<dbReference type="GO" id="GO:0003700">
    <property type="term" value="F:DNA-binding transcription factor activity"/>
    <property type="evidence" value="ECO:0007669"/>
    <property type="project" value="TreeGrafter"/>
</dbReference>
<dbReference type="SMART" id="SM00354">
    <property type="entry name" value="HTH_LACI"/>
    <property type="match status" value="1"/>
</dbReference>
<organism evidence="5 6">
    <name type="scientific">Halosaccharopolyspora lacisalsi</name>
    <dbReference type="NCBI Taxonomy" id="1000566"/>
    <lineage>
        <taxon>Bacteria</taxon>
        <taxon>Bacillati</taxon>
        <taxon>Actinomycetota</taxon>
        <taxon>Actinomycetes</taxon>
        <taxon>Pseudonocardiales</taxon>
        <taxon>Pseudonocardiaceae</taxon>
        <taxon>Halosaccharopolyspora</taxon>
    </lineage>
</organism>